<dbReference type="SUPFAM" id="SSF56349">
    <property type="entry name" value="DNA breaking-rejoining enzymes"/>
    <property type="match status" value="1"/>
</dbReference>
<dbReference type="PROSITE" id="PS51898">
    <property type="entry name" value="TYR_RECOMBINASE"/>
    <property type="match status" value="1"/>
</dbReference>
<name>A0A934V4Q7_9PSEU</name>
<proteinExistence type="predicted"/>
<dbReference type="PANTHER" id="PTHR30349">
    <property type="entry name" value="PHAGE INTEGRASE-RELATED"/>
    <property type="match status" value="1"/>
</dbReference>
<dbReference type="CDD" id="cd01189">
    <property type="entry name" value="INT_ICEBs1_C_like"/>
    <property type="match status" value="1"/>
</dbReference>
<accession>A0A934V4Q7</accession>
<dbReference type="GO" id="GO:0015074">
    <property type="term" value="P:DNA integration"/>
    <property type="evidence" value="ECO:0007669"/>
    <property type="project" value="InterPro"/>
</dbReference>
<keyword evidence="1" id="KW-0233">DNA recombination</keyword>
<dbReference type="Pfam" id="PF00589">
    <property type="entry name" value="Phage_integrase"/>
    <property type="match status" value="1"/>
</dbReference>
<dbReference type="InterPro" id="IPR050090">
    <property type="entry name" value="Tyrosine_recombinase_XerCD"/>
</dbReference>
<evidence type="ECO:0000259" key="2">
    <source>
        <dbReference type="PROSITE" id="PS51898"/>
    </source>
</evidence>
<dbReference type="EMBL" id="JAENJH010000003">
    <property type="protein sequence ID" value="MBK1785667.1"/>
    <property type="molecule type" value="Genomic_DNA"/>
</dbReference>
<dbReference type="GO" id="GO:0003677">
    <property type="term" value="F:DNA binding"/>
    <property type="evidence" value="ECO:0007669"/>
    <property type="project" value="InterPro"/>
</dbReference>
<evidence type="ECO:0000313" key="4">
    <source>
        <dbReference type="Proteomes" id="UP000635245"/>
    </source>
</evidence>
<dbReference type="InterPro" id="IPR013762">
    <property type="entry name" value="Integrase-like_cat_sf"/>
</dbReference>
<organism evidence="3 4">
    <name type="scientific">Prauserella cavernicola</name>
    <dbReference type="NCBI Taxonomy" id="2800127"/>
    <lineage>
        <taxon>Bacteria</taxon>
        <taxon>Bacillati</taxon>
        <taxon>Actinomycetota</taxon>
        <taxon>Actinomycetes</taxon>
        <taxon>Pseudonocardiales</taxon>
        <taxon>Pseudonocardiaceae</taxon>
        <taxon>Prauserella</taxon>
    </lineage>
</organism>
<comment type="caution">
    <text evidence="3">The sequence shown here is derived from an EMBL/GenBank/DDBJ whole genome shotgun (WGS) entry which is preliminary data.</text>
</comment>
<dbReference type="AlphaFoldDB" id="A0A934V4Q7"/>
<dbReference type="InterPro" id="IPR002104">
    <property type="entry name" value="Integrase_catalytic"/>
</dbReference>
<protein>
    <submittedName>
        <fullName evidence="3">Site-specific integrase</fullName>
    </submittedName>
</protein>
<dbReference type="Proteomes" id="UP000635245">
    <property type="component" value="Unassembled WGS sequence"/>
</dbReference>
<dbReference type="GO" id="GO:0006310">
    <property type="term" value="P:DNA recombination"/>
    <property type="evidence" value="ECO:0007669"/>
    <property type="project" value="UniProtKB-KW"/>
</dbReference>
<reference evidence="3" key="1">
    <citation type="submission" date="2020-12" db="EMBL/GenBank/DDBJ databases">
        <title>Prauserella sp. ASG 168, a novel actinomycete isolated from cave rock.</title>
        <authorList>
            <person name="Suriyachadkun C."/>
        </authorList>
    </citation>
    <scope>NUCLEOTIDE SEQUENCE</scope>
    <source>
        <strain evidence="3">ASG 168</strain>
    </source>
</reference>
<sequence length="328" mass="36063">MTGVVTCGVDRMTRRVCRTAAELGAMGTYLRLWSSRRLMASRSRRVGAATAARPLPADVARLAVPARCDSHQSGDGTIRTRFNNVRSVFRGAVRDRLIGVDPSEGVRLPRTRRAEVAMSLPSPRQVAALLKSADPRFRPFVALCAFAGLRLGEAAALRASDLDFERGKISVSRQVQRENGRGVEIRAPKYGSERVVHVSDELLSLVKDYIATYRQNGVASRWLFEGSAGDPPHQNTVGYWWRLTRTAARCEELRLHDLRHFFASGLIAAGCDVVAVQRALGHSSATVTLNTYAHLWPSAEGRTRLESSRLFADVAGQPDELVTNREAA</sequence>
<dbReference type="InterPro" id="IPR011010">
    <property type="entry name" value="DNA_brk_join_enz"/>
</dbReference>
<evidence type="ECO:0000256" key="1">
    <source>
        <dbReference type="ARBA" id="ARBA00023172"/>
    </source>
</evidence>
<keyword evidence="4" id="KW-1185">Reference proteome</keyword>
<dbReference type="Gene3D" id="1.10.443.10">
    <property type="entry name" value="Intergrase catalytic core"/>
    <property type="match status" value="1"/>
</dbReference>
<dbReference type="PANTHER" id="PTHR30349:SF64">
    <property type="entry name" value="PROPHAGE INTEGRASE INTD-RELATED"/>
    <property type="match status" value="1"/>
</dbReference>
<feature type="domain" description="Tyr recombinase" evidence="2">
    <location>
        <begin position="116"/>
        <end position="306"/>
    </location>
</feature>
<gene>
    <name evidence="3" type="ORF">JHE00_15155</name>
</gene>
<evidence type="ECO:0000313" key="3">
    <source>
        <dbReference type="EMBL" id="MBK1785667.1"/>
    </source>
</evidence>